<protein>
    <submittedName>
        <fullName evidence="2">Uncharacterized protein</fullName>
    </submittedName>
</protein>
<dbReference type="Proteomes" id="UP001515480">
    <property type="component" value="Unassembled WGS sequence"/>
</dbReference>
<keyword evidence="3" id="KW-1185">Reference proteome</keyword>
<evidence type="ECO:0000256" key="1">
    <source>
        <dbReference type="SAM" id="MobiDB-lite"/>
    </source>
</evidence>
<feature type="region of interest" description="Disordered" evidence="1">
    <location>
        <begin position="92"/>
        <end position="115"/>
    </location>
</feature>
<name>A0AB34JK18_PRYPA</name>
<evidence type="ECO:0000313" key="2">
    <source>
        <dbReference type="EMBL" id="KAL1522291.1"/>
    </source>
</evidence>
<sequence>MGAFTLAWRASSSACCASSLAKSSLSRSSGSPSPSRCGGGSRRLGRATRSPSRRASICSRAHSSCAASKSSPPPAMKAAYTRASLRLAAPAGSSASLPSLSDEQPLASPPQGRVGGALLRRRYQF</sequence>
<accession>A0AB34JK18</accession>
<reference evidence="2 3" key="1">
    <citation type="journal article" date="2024" name="Science">
        <title>Giant polyketide synthase enzymes in the biosynthesis of giant marine polyether toxins.</title>
        <authorList>
            <person name="Fallon T.R."/>
            <person name="Shende V.V."/>
            <person name="Wierzbicki I.H."/>
            <person name="Pendleton A.L."/>
            <person name="Watervoot N.F."/>
            <person name="Auber R.P."/>
            <person name="Gonzalez D.J."/>
            <person name="Wisecaver J.H."/>
            <person name="Moore B.S."/>
        </authorList>
    </citation>
    <scope>NUCLEOTIDE SEQUENCE [LARGE SCALE GENOMIC DNA]</scope>
    <source>
        <strain evidence="2 3">12B1</strain>
    </source>
</reference>
<proteinExistence type="predicted"/>
<feature type="region of interest" description="Disordered" evidence="1">
    <location>
        <begin position="22"/>
        <end position="56"/>
    </location>
</feature>
<dbReference type="EMBL" id="JBGBPQ010000006">
    <property type="protein sequence ID" value="KAL1522291.1"/>
    <property type="molecule type" value="Genomic_DNA"/>
</dbReference>
<gene>
    <name evidence="2" type="ORF">AB1Y20_017284</name>
</gene>
<dbReference type="AlphaFoldDB" id="A0AB34JK18"/>
<organism evidence="2 3">
    <name type="scientific">Prymnesium parvum</name>
    <name type="common">Toxic golden alga</name>
    <dbReference type="NCBI Taxonomy" id="97485"/>
    <lineage>
        <taxon>Eukaryota</taxon>
        <taxon>Haptista</taxon>
        <taxon>Haptophyta</taxon>
        <taxon>Prymnesiophyceae</taxon>
        <taxon>Prymnesiales</taxon>
        <taxon>Prymnesiaceae</taxon>
        <taxon>Prymnesium</taxon>
    </lineage>
</organism>
<comment type="caution">
    <text evidence="2">The sequence shown here is derived from an EMBL/GenBank/DDBJ whole genome shotgun (WGS) entry which is preliminary data.</text>
</comment>
<feature type="compositionally biased region" description="Low complexity" evidence="1">
    <location>
        <begin position="92"/>
        <end position="101"/>
    </location>
</feature>
<evidence type="ECO:0000313" key="3">
    <source>
        <dbReference type="Proteomes" id="UP001515480"/>
    </source>
</evidence>
<feature type="compositionally biased region" description="Low complexity" evidence="1">
    <location>
        <begin position="22"/>
        <end position="36"/>
    </location>
</feature>